<proteinExistence type="predicted"/>
<dbReference type="PROSITE" id="PS51318">
    <property type="entry name" value="TAT"/>
    <property type="match status" value="1"/>
</dbReference>
<organism evidence="7 8">
    <name type="scientific">Adlercreutzia muris</name>
    <dbReference type="NCBI Taxonomy" id="1796610"/>
    <lineage>
        <taxon>Bacteria</taxon>
        <taxon>Bacillati</taxon>
        <taxon>Actinomycetota</taxon>
        <taxon>Coriobacteriia</taxon>
        <taxon>Eggerthellales</taxon>
        <taxon>Eggerthellaceae</taxon>
        <taxon>Adlercreutzia</taxon>
    </lineage>
</organism>
<dbReference type="EMBL" id="WAJS01000005">
    <property type="protein sequence ID" value="KAB1651087.1"/>
    <property type="molecule type" value="Genomic_DNA"/>
</dbReference>
<feature type="domain" description="FAD-dependent oxidoreductase 2 FAD-binding" evidence="6">
    <location>
        <begin position="127"/>
        <end position="570"/>
    </location>
</feature>
<evidence type="ECO:0000313" key="8">
    <source>
        <dbReference type="Proteomes" id="UP000479639"/>
    </source>
</evidence>
<dbReference type="Gene3D" id="3.50.50.60">
    <property type="entry name" value="FAD/NAD(P)-binding domain"/>
    <property type="match status" value="2"/>
</dbReference>
<dbReference type="SUPFAM" id="SSF56425">
    <property type="entry name" value="Succinate dehydrogenase/fumarate reductase flavoprotein, catalytic domain"/>
    <property type="match status" value="1"/>
</dbReference>
<dbReference type="Proteomes" id="UP000479639">
    <property type="component" value="Unassembled WGS sequence"/>
</dbReference>
<keyword evidence="2" id="KW-0285">Flavoprotein</keyword>
<dbReference type="InterPro" id="IPR006311">
    <property type="entry name" value="TAT_signal"/>
</dbReference>
<evidence type="ECO:0000313" key="7">
    <source>
        <dbReference type="EMBL" id="KAB1651087.1"/>
    </source>
</evidence>
<dbReference type="Gene3D" id="3.90.700.10">
    <property type="entry name" value="Succinate dehydrogenase/fumarate reductase flavoprotein, catalytic domain"/>
    <property type="match status" value="1"/>
</dbReference>
<dbReference type="GO" id="GO:0033765">
    <property type="term" value="F:steroid dehydrogenase activity, acting on the CH-CH group of donors"/>
    <property type="evidence" value="ECO:0007669"/>
    <property type="project" value="UniProtKB-ARBA"/>
</dbReference>
<evidence type="ECO:0000256" key="2">
    <source>
        <dbReference type="ARBA" id="ARBA00022630"/>
    </source>
</evidence>
<dbReference type="InterPro" id="IPR027477">
    <property type="entry name" value="Succ_DH/fumarate_Rdtase_cat_sf"/>
</dbReference>
<keyword evidence="8" id="KW-1185">Reference proteome</keyword>
<dbReference type="InterPro" id="IPR050315">
    <property type="entry name" value="FAD-oxidoreductase_2"/>
</dbReference>
<feature type="region of interest" description="Disordered" evidence="5">
    <location>
        <begin position="1"/>
        <end position="22"/>
    </location>
</feature>
<sequence length="599" mass="63865">MGVRCSRERRAADDGARRARGGFAGPMAMRHLKLTGASGAPALWIPHEREGVTMTATNFTRRDLLKFGGIAALGAAGAASLAGCGQPKTRSEAAAEAGLAETGAAAGPSFLAPQTPITDFVETHDYDVVVVGAGESGLAAVHTALEAGARVACVQNINAAQTTGNMAASIDLSKTDEAAVQACVSFINWKSDYRSDRDLVNIWAHNSQEALAWWAEEAAKGGVESKPHDAVLTYNGYDIHLHANTYFHVEGNHNAAATVIAENLAAAGAEFFYNTPCVQLAVDGSGAVTGAICEAEDGHHLFTAAKGVILACGDYSSNQEMLDYYAPDTKGFSLFTDFRDGSALVAGMNAGAIMTPHTHTKMIHGEPAFVRLEMPFLFVDQEGNRFMDETCCRMGYMNNFARPYLARAGFEDSTAAKFFSLVPANWEDYYEDWKAAAPYDISQYNGDNKVNPEKWITADTVEALAEAMNAYAAENDWKLTAVDPAHLAETVARYNELCAAGRDEDFGKSAKYLVPIEGGPYYAIPRGSNKLPAILGGLVVNGDHQCLNEAFEPIAGLYAVGNASGQFFGGVDYPMDIEGLSIGRAITSGYYTGKLVASR</sequence>
<keyword evidence="3" id="KW-0274">FAD</keyword>
<evidence type="ECO:0000256" key="5">
    <source>
        <dbReference type="SAM" id="MobiDB-lite"/>
    </source>
</evidence>
<dbReference type="Pfam" id="PF00890">
    <property type="entry name" value="FAD_binding_2"/>
    <property type="match status" value="1"/>
</dbReference>
<keyword evidence="4" id="KW-0560">Oxidoreductase</keyword>
<evidence type="ECO:0000256" key="3">
    <source>
        <dbReference type="ARBA" id="ARBA00022827"/>
    </source>
</evidence>
<dbReference type="PANTHER" id="PTHR43400:SF7">
    <property type="entry name" value="FAD-DEPENDENT OXIDOREDUCTASE 2 FAD BINDING DOMAIN-CONTAINING PROTEIN"/>
    <property type="match status" value="1"/>
</dbReference>
<accession>A0A7C8FTU5</accession>
<evidence type="ECO:0000256" key="1">
    <source>
        <dbReference type="ARBA" id="ARBA00001974"/>
    </source>
</evidence>
<dbReference type="AlphaFoldDB" id="A0A7C8FTU5"/>
<evidence type="ECO:0000259" key="6">
    <source>
        <dbReference type="Pfam" id="PF00890"/>
    </source>
</evidence>
<name>A0A7C8FTU5_9ACTN</name>
<feature type="compositionally biased region" description="Basic and acidic residues" evidence="5">
    <location>
        <begin position="1"/>
        <end position="17"/>
    </location>
</feature>
<dbReference type="PANTHER" id="PTHR43400">
    <property type="entry name" value="FUMARATE REDUCTASE"/>
    <property type="match status" value="1"/>
</dbReference>
<dbReference type="InterPro" id="IPR036188">
    <property type="entry name" value="FAD/NAD-bd_sf"/>
</dbReference>
<protein>
    <submittedName>
        <fullName evidence="7">FAD-binding protein</fullName>
    </submittedName>
</protein>
<gene>
    <name evidence="7" type="ORF">F8D48_02250</name>
</gene>
<dbReference type="SUPFAM" id="SSF51905">
    <property type="entry name" value="FAD/NAD(P)-binding domain"/>
    <property type="match status" value="1"/>
</dbReference>
<comment type="caution">
    <text evidence="7">The sequence shown here is derived from an EMBL/GenBank/DDBJ whole genome shotgun (WGS) entry which is preliminary data.</text>
</comment>
<dbReference type="PRINTS" id="PR00411">
    <property type="entry name" value="PNDRDTASEI"/>
</dbReference>
<comment type="cofactor">
    <cofactor evidence="1">
        <name>FAD</name>
        <dbReference type="ChEBI" id="CHEBI:57692"/>
    </cofactor>
</comment>
<evidence type="ECO:0000256" key="4">
    <source>
        <dbReference type="ARBA" id="ARBA00023002"/>
    </source>
</evidence>
<dbReference type="InterPro" id="IPR003953">
    <property type="entry name" value="FAD-dep_OxRdtase_2_FAD-bd"/>
</dbReference>
<reference evidence="7 8" key="1">
    <citation type="submission" date="2019-09" db="EMBL/GenBank/DDBJ databases">
        <title>Whole genome shotgun sequencing (WGS) of Ellagibacter isourolithinifaciens DSM 104140(T) and Adlercreutzia muris DSM 29508(T).</title>
        <authorList>
            <person name="Stoll D.A."/>
            <person name="Danylec N."/>
            <person name="Huch M."/>
        </authorList>
    </citation>
    <scope>NUCLEOTIDE SEQUENCE [LARGE SCALE GENOMIC DNA]</scope>
    <source>
        <strain evidence="7 8">DSM 29508</strain>
    </source>
</reference>